<name>A0ABT5BPA6_9BACT</name>
<keyword evidence="2" id="KW-1185">Reference proteome</keyword>
<evidence type="ECO:0000313" key="1">
    <source>
        <dbReference type="EMBL" id="MDC0675999.1"/>
    </source>
</evidence>
<evidence type="ECO:0000313" key="2">
    <source>
        <dbReference type="Proteomes" id="UP001217838"/>
    </source>
</evidence>
<dbReference type="PROSITE" id="PS51257">
    <property type="entry name" value="PROKAR_LIPOPROTEIN"/>
    <property type="match status" value="1"/>
</dbReference>
<evidence type="ECO:0008006" key="3">
    <source>
        <dbReference type="Google" id="ProtNLM"/>
    </source>
</evidence>
<gene>
    <name evidence="1" type="ORF">POL58_50175</name>
</gene>
<proteinExistence type="predicted"/>
<sequence length="165" mass="17330">MHKSLFTICSLFLVFGCDDIEDSADLRAADRLEDEALIDDDEAVRPESGVKDLKAPVTFSESTNPGGCGGPNSCYWAVAGGIQGAGNWLYKASCDSAGFSVVSGACSMGSTSTTVVTRSAPYQNNNSFTQPSNQCFDGVIDPSGWVCEFTNSALTTITAHALCCN</sequence>
<accession>A0ABT5BPA6</accession>
<reference evidence="1 2" key="1">
    <citation type="submission" date="2022-11" db="EMBL/GenBank/DDBJ databases">
        <title>Minimal conservation of predation-associated metabolite biosynthetic gene clusters underscores biosynthetic potential of Myxococcota including descriptions for ten novel species: Archangium lansinium sp. nov., Myxococcus landrumus sp. nov., Nannocystis bai.</title>
        <authorList>
            <person name="Ahearne A."/>
            <person name="Stevens C."/>
            <person name="Dowd S."/>
        </authorList>
    </citation>
    <scope>NUCLEOTIDE SEQUENCE [LARGE SCALE GENOMIC DNA]</scope>
    <source>
        <strain evidence="1 2">NCELM</strain>
    </source>
</reference>
<dbReference type="EMBL" id="JAQNDN010000028">
    <property type="protein sequence ID" value="MDC0675999.1"/>
    <property type="molecule type" value="Genomic_DNA"/>
</dbReference>
<organism evidence="1 2">
    <name type="scientific">Nannocystis radixulma</name>
    <dbReference type="NCBI Taxonomy" id="2995305"/>
    <lineage>
        <taxon>Bacteria</taxon>
        <taxon>Pseudomonadati</taxon>
        <taxon>Myxococcota</taxon>
        <taxon>Polyangia</taxon>
        <taxon>Nannocystales</taxon>
        <taxon>Nannocystaceae</taxon>
        <taxon>Nannocystis</taxon>
    </lineage>
</organism>
<dbReference type="Proteomes" id="UP001217838">
    <property type="component" value="Unassembled WGS sequence"/>
</dbReference>
<comment type="caution">
    <text evidence="1">The sequence shown here is derived from an EMBL/GenBank/DDBJ whole genome shotgun (WGS) entry which is preliminary data.</text>
</comment>
<dbReference type="RefSeq" id="WP_272011696.1">
    <property type="nucleotide sequence ID" value="NZ_JAQNDN010000028.1"/>
</dbReference>
<protein>
    <recommendedName>
        <fullName evidence="3">Lipoprotein</fullName>
    </recommendedName>
</protein>